<dbReference type="InterPro" id="IPR038729">
    <property type="entry name" value="Rad50/SbcC_AAA"/>
</dbReference>
<name>A0ABY4VG81_9GAMM</name>
<dbReference type="CDD" id="cd00267">
    <property type="entry name" value="ABC_ATPase"/>
    <property type="match status" value="1"/>
</dbReference>
<dbReference type="EMBL" id="CP092418">
    <property type="protein sequence ID" value="USD23320.1"/>
    <property type="molecule type" value="Genomic_DNA"/>
</dbReference>
<gene>
    <name evidence="3" type="ORF">MJO52_09340</name>
</gene>
<keyword evidence="1" id="KW-0175">Coiled coil</keyword>
<feature type="coiled-coil region" evidence="1">
    <location>
        <begin position="194"/>
        <end position="221"/>
    </location>
</feature>
<dbReference type="Pfam" id="PF13476">
    <property type="entry name" value="AAA_23"/>
    <property type="match status" value="1"/>
</dbReference>
<dbReference type="SUPFAM" id="SSF52540">
    <property type="entry name" value="P-loop containing nucleoside triphosphate hydrolases"/>
    <property type="match status" value="1"/>
</dbReference>
<feature type="domain" description="Rad50/SbcC-type AAA" evidence="2">
    <location>
        <begin position="5"/>
        <end position="212"/>
    </location>
</feature>
<organism evidence="3 4">
    <name type="scientific">Microbulbifer variabilis</name>
    <dbReference type="NCBI Taxonomy" id="266805"/>
    <lineage>
        <taxon>Bacteria</taxon>
        <taxon>Pseudomonadati</taxon>
        <taxon>Pseudomonadota</taxon>
        <taxon>Gammaproteobacteria</taxon>
        <taxon>Cellvibrionales</taxon>
        <taxon>Microbulbiferaceae</taxon>
        <taxon>Microbulbifer</taxon>
    </lineage>
</organism>
<feature type="coiled-coil region" evidence="1">
    <location>
        <begin position="563"/>
        <end position="590"/>
    </location>
</feature>
<evidence type="ECO:0000313" key="4">
    <source>
        <dbReference type="Proteomes" id="UP001055658"/>
    </source>
</evidence>
<keyword evidence="4" id="KW-1185">Reference proteome</keyword>
<dbReference type="Gene3D" id="3.40.50.300">
    <property type="entry name" value="P-loop containing nucleotide triphosphate hydrolases"/>
    <property type="match status" value="2"/>
</dbReference>
<accession>A0ABY4VG81</accession>
<dbReference type="InterPro" id="IPR027417">
    <property type="entry name" value="P-loop_NTPase"/>
</dbReference>
<reference evidence="3" key="1">
    <citation type="submission" date="2022-02" db="EMBL/GenBank/DDBJ databases">
        <title>Coral-associated bacteria.</title>
        <authorList>
            <person name="Tang K."/>
            <person name="Wang X."/>
        </authorList>
    </citation>
    <scope>NUCLEOTIDE SEQUENCE</scope>
    <source>
        <strain evidence="3">SCSIO 43006</strain>
    </source>
</reference>
<dbReference type="PANTHER" id="PTHR32114:SF2">
    <property type="entry name" value="ABC TRANSPORTER ABCH.3"/>
    <property type="match status" value="1"/>
</dbReference>
<proteinExistence type="predicted"/>
<evidence type="ECO:0000256" key="1">
    <source>
        <dbReference type="SAM" id="Coils"/>
    </source>
</evidence>
<dbReference type="PANTHER" id="PTHR32114">
    <property type="entry name" value="ABC TRANSPORTER ABCH.3"/>
    <property type="match status" value="1"/>
</dbReference>
<evidence type="ECO:0000259" key="2">
    <source>
        <dbReference type="Pfam" id="PF13476"/>
    </source>
</evidence>
<protein>
    <submittedName>
        <fullName evidence="3">AAA family ATPase</fullName>
    </submittedName>
</protein>
<sequence>MLIDKLQIQKFRGISEKISLDLSAPLTVIYAPNGTGKTSICDALEWLLCGHIKRLSSLELHDIRCRFGDEQLETFAEAIVPYNQQSLVWRRVLEDSASQLYKKDDPLNYKKISDQDLLSQIVRTLPPGSNPSRAKIDWLRSTRFLESESLSLLIDSDDDSNDTRKLIFSNLFGVSEYQKSESNLDRVLRKLPAESTLEREISRLEGKIDEYRRLIDNYASIKNDFYYKHARSLLEAVASSLDVKEIILNAHDIYDLHDELEVSLTESQSKVAQEYSEVEYFQKELGIYEESFSKIQGAEKRVQFKRDELDGYTSKASQIRARIKEFESSCRKDDQLIGQASESISQLGDDLKLFHVLFEVFGKSEINLLREEGGLEKLFYLTSSADRKHKQLEDTHNRILKCLSEYPSWFERKTEIYDLEVEMQDLQKRLFKEGERQKLSNEFAQVRKKLELLRGSREQALSELGLMLSLGKEYIEEHANIRECPLCEHEYKSNSDLKLRIERKFLMLSERSQAESQLAVELEIVSRKLQLENDYLKKYRDLSEKKDRILEGCNELEPVFLGLGVSREALADQENALRELEKLRDSSKTAIRHSKIEIEVLDKAYKAGKDLSDILLRVESLLSQWSAVTANRAFSLSIEGLDKSIEAFIQLLNDVVGSRKKAREINKRELSILSVELSKIEGCREKAESELSTLKLQHDEIHRSQANFSQRWNVLCREKVVSRKSIDVIASEVEEKERVTLEANALLVKVKDCFEKIAEQNKKDKEVIIFRKELNEAEKARSELINQKVARSIVENEISDIQAEVKDFVSREIKPLSETISSLYLRAQGNRFIDSISAAPTEDGFLKWIAKFDGQDNAFDKMQALSQGQRQDLALSIFLARARSLGGTFVLDEPLAHLDDLNKVALIDTLRVIVSEANSINNLRLVLTTASKNLLRHLREKFSLVESGDGAPALRIYKMMGNPKLGLDLEEPELVFSPNKLVVSG</sequence>
<evidence type="ECO:0000313" key="3">
    <source>
        <dbReference type="EMBL" id="USD23320.1"/>
    </source>
</evidence>
<dbReference type="RefSeq" id="WP_252085666.1">
    <property type="nucleotide sequence ID" value="NZ_CP092418.1"/>
</dbReference>
<dbReference type="Proteomes" id="UP001055658">
    <property type="component" value="Chromosome"/>
</dbReference>